<name>I2GUL8_HENB6</name>
<accession>I2GUL8</accession>
<organism evidence="3 4">
    <name type="scientific">Henningerozyma blattae (strain ATCC 34711 / CBS 6284 / DSM 70876 / NBRC 10599 / NRRL Y-10934 / UCD 77-7)</name>
    <name type="common">Yeast</name>
    <name type="synonym">Tetrapisispora blattae</name>
    <dbReference type="NCBI Taxonomy" id="1071380"/>
    <lineage>
        <taxon>Eukaryota</taxon>
        <taxon>Fungi</taxon>
        <taxon>Dikarya</taxon>
        <taxon>Ascomycota</taxon>
        <taxon>Saccharomycotina</taxon>
        <taxon>Saccharomycetes</taxon>
        <taxon>Saccharomycetales</taxon>
        <taxon>Saccharomycetaceae</taxon>
        <taxon>Henningerozyma</taxon>
    </lineage>
</organism>
<dbReference type="AlphaFoldDB" id="I2GUL8"/>
<gene>
    <name evidence="3" type="primary">TBLA0A00180</name>
    <name evidence="3" type="ORF">TBLA_0A00180</name>
</gene>
<evidence type="ECO:0000259" key="2">
    <source>
        <dbReference type="Pfam" id="PF01910"/>
    </source>
</evidence>
<dbReference type="Pfam" id="PF01910">
    <property type="entry name" value="Thiamine_BP"/>
    <property type="match status" value="1"/>
</dbReference>
<dbReference type="PANTHER" id="PTHR33777:SF1">
    <property type="entry name" value="UPF0045 PROTEIN ECM15"/>
    <property type="match status" value="1"/>
</dbReference>
<dbReference type="Proteomes" id="UP000002866">
    <property type="component" value="Chromosome 1"/>
</dbReference>
<dbReference type="KEGG" id="tbl:TBLA_0A00180"/>
<dbReference type="RefSeq" id="XP_004177339.1">
    <property type="nucleotide sequence ID" value="XM_004177291.1"/>
</dbReference>
<comment type="similarity">
    <text evidence="1">Belongs to the UPF0045 family.</text>
</comment>
<dbReference type="InterPro" id="IPR051614">
    <property type="entry name" value="UPF0045_domain"/>
</dbReference>
<dbReference type="Gene3D" id="3.30.70.930">
    <property type="match status" value="1"/>
</dbReference>
<dbReference type="OrthoDB" id="5587367at2759"/>
<evidence type="ECO:0000313" key="3">
    <source>
        <dbReference type="EMBL" id="CCH57820.1"/>
    </source>
</evidence>
<keyword evidence="4" id="KW-1185">Reference proteome</keyword>
<dbReference type="NCBIfam" id="TIGR00106">
    <property type="entry name" value="MTH1187 family thiamine-binding protein"/>
    <property type="match status" value="1"/>
</dbReference>
<dbReference type="OMA" id="KYKMHGY"/>
<protein>
    <recommendedName>
        <fullName evidence="2">Thiamine-binding protein domain-containing protein</fullName>
    </recommendedName>
</protein>
<dbReference type="EMBL" id="HE806316">
    <property type="protein sequence ID" value="CCH57820.1"/>
    <property type="molecule type" value="Genomic_DNA"/>
</dbReference>
<dbReference type="PANTHER" id="PTHR33777">
    <property type="entry name" value="UPF0045 PROTEIN ECM15"/>
    <property type="match status" value="1"/>
</dbReference>
<reference evidence="3 4" key="1">
    <citation type="journal article" date="2011" name="Proc. Natl. Acad. Sci. U.S.A.">
        <title>Evolutionary erosion of yeast sex chromosomes by mating-type switching accidents.</title>
        <authorList>
            <person name="Gordon J.L."/>
            <person name="Armisen D."/>
            <person name="Proux-Wera E."/>
            <person name="Oheigeartaigh S.S."/>
            <person name="Byrne K.P."/>
            <person name="Wolfe K.H."/>
        </authorList>
    </citation>
    <scope>NUCLEOTIDE SEQUENCE [LARGE SCALE GENOMIC DNA]</scope>
    <source>
        <strain evidence="4">ATCC 34711 / CBS 6284 / DSM 70876 / NBRC 10599 / NRRL Y-10934 / UCD 77-7</strain>
    </source>
</reference>
<dbReference type="SUPFAM" id="SSF89957">
    <property type="entry name" value="MTH1187/YkoF-like"/>
    <property type="match status" value="1"/>
</dbReference>
<sequence length="110" mass="12234">MTEKNTLPCLVDLCIFPVGTDSVSGSDFVTKIEQQIQESGLSSTLHGMGTTIEGPWDDVMYLIGQLHLKAHQNGYVRIHSDIRVGTRTDKPQSYASKVQTVERKLKELSK</sequence>
<dbReference type="GeneID" id="14493071"/>
<dbReference type="InterPro" id="IPR002767">
    <property type="entry name" value="Thiamine_BP"/>
</dbReference>
<evidence type="ECO:0000313" key="4">
    <source>
        <dbReference type="Proteomes" id="UP000002866"/>
    </source>
</evidence>
<proteinExistence type="inferred from homology"/>
<dbReference type="eggNOG" id="ENOG502S45I">
    <property type="taxonomic scope" value="Eukaryota"/>
</dbReference>
<dbReference type="InterPro" id="IPR029756">
    <property type="entry name" value="MTH1187/YkoF-like"/>
</dbReference>
<dbReference type="HOGENOM" id="CLU_137479_0_2_1"/>
<feature type="domain" description="Thiamine-binding protein" evidence="2">
    <location>
        <begin position="11"/>
        <end position="102"/>
    </location>
</feature>
<dbReference type="InParanoid" id="I2GUL8"/>
<dbReference type="GO" id="GO:0005829">
    <property type="term" value="C:cytosol"/>
    <property type="evidence" value="ECO:0007669"/>
    <property type="project" value="TreeGrafter"/>
</dbReference>
<evidence type="ECO:0000256" key="1">
    <source>
        <dbReference type="ARBA" id="ARBA00010272"/>
    </source>
</evidence>